<comment type="subcellular location">
    <subcellularLocation>
        <location evidence="1">Nucleus</location>
    </subcellularLocation>
</comment>
<keyword evidence="3" id="KW-0804">Transcription</keyword>
<reference evidence="6 7" key="1">
    <citation type="journal article" date="2008" name="Science">
        <title>The Physcomitrella genome reveals evolutionary insights into the conquest of land by plants.</title>
        <authorList>
            <person name="Rensing S."/>
            <person name="Lang D."/>
            <person name="Zimmer A."/>
            <person name="Terry A."/>
            <person name="Salamov A."/>
            <person name="Shapiro H."/>
            <person name="Nishiyama T."/>
            <person name="Perroud P.-F."/>
            <person name="Lindquist E."/>
            <person name="Kamisugi Y."/>
            <person name="Tanahashi T."/>
            <person name="Sakakibara K."/>
            <person name="Fujita T."/>
            <person name="Oishi K."/>
            <person name="Shin-I T."/>
            <person name="Kuroki Y."/>
            <person name="Toyoda A."/>
            <person name="Suzuki Y."/>
            <person name="Hashimoto A."/>
            <person name="Yamaguchi K."/>
            <person name="Sugano A."/>
            <person name="Kohara Y."/>
            <person name="Fujiyama A."/>
            <person name="Anterola A."/>
            <person name="Aoki S."/>
            <person name="Ashton N."/>
            <person name="Barbazuk W.B."/>
            <person name="Barker E."/>
            <person name="Bennetzen J."/>
            <person name="Bezanilla M."/>
            <person name="Blankenship R."/>
            <person name="Cho S.H."/>
            <person name="Dutcher S."/>
            <person name="Estelle M."/>
            <person name="Fawcett J.A."/>
            <person name="Gundlach H."/>
            <person name="Hanada K."/>
            <person name="Heyl A."/>
            <person name="Hicks K.A."/>
            <person name="Hugh J."/>
            <person name="Lohr M."/>
            <person name="Mayer K."/>
            <person name="Melkozernov A."/>
            <person name="Murata T."/>
            <person name="Nelson D."/>
            <person name="Pils B."/>
            <person name="Prigge M."/>
            <person name="Reiss B."/>
            <person name="Renner T."/>
            <person name="Rombauts S."/>
            <person name="Rushton P."/>
            <person name="Sanderfoot A."/>
            <person name="Schween G."/>
            <person name="Shiu S.-H."/>
            <person name="Stueber K."/>
            <person name="Theodoulou F.L."/>
            <person name="Tu H."/>
            <person name="Van de Peer Y."/>
            <person name="Verrier P.J."/>
            <person name="Waters E."/>
            <person name="Wood A."/>
            <person name="Yang L."/>
            <person name="Cove D."/>
            <person name="Cuming A."/>
            <person name="Hasebe M."/>
            <person name="Lucas S."/>
            <person name="Mishler D.B."/>
            <person name="Reski R."/>
            <person name="Grigoriev I."/>
            <person name="Quatrano R.S."/>
            <person name="Boore J.L."/>
        </authorList>
    </citation>
    <scope>NUCLEOTIDE SEQUENCE [LARGE SCALE GENOMIC DNA]</scope>
    <source>
        <strain evidence="6 7">cv. Gransden 2004</strain>
    </source>
</reference>
<dbReference type="EMBL" id="ABEU02000017">
    <property type="status" value="NOT_ANNOTATED_CDS"/>
    <property type="molecule type" value="Genomic_DNA"/>
</dbReference>
<feature type="region of interest" description="Disordered" evidence="5">
    <location>
        <begin position="196"/>
        <end position="301"/>
    </location>
</feature>
<evidence type="ECO:0000256" key="4">
    <source>
        <dbReference type="ARBA" id="ARBA00023242"/>
    </source>
</evidence>
<organism evidence="6 7">
    <name type="scientific">Physcomitrium patens</name>
    <name type="common">Spreading-leaved earth moss</name>
    <name type="synonym">Physcomitrella patens</name>
    <dbReference type="NCBI Taxonomy" id="3218"/>
    <lineage>
        <taxon>Eukaryota</taxon>
        <taxon>Viridiplantae</taxon>
        <taxon>Streptophyta</taxon>
        <taxon>Embryophyta</taxon>
        <taxon>Bryophyta</taxon>
        <taxon>Bryophytina</taxon>
        <taxon>Bryopsida</taxon>
        <taxon>Funariidae</taxon>
        <taxon>Funariales</taxon>
        <taxon>Funariaceae</taxon>
        <taxon>Physcomitrium</taxon>
    </lineage>
</organism>
<keyword evidence="7" id="KW-1185">Reference proteome</keyword>
<feature type="compositionally biased region" description="Basic residues" evidence="5">
    <location>
        <begin position="280"/>
        <end position="289"/>
    </location>
</feature>
<dbReference type="PANTHER" id="PTHR22536:SF1">
    <property type="entry name" value="MEDIATOR OF RNA POLYMERASE II TRANSCRIPTION SUBUNIT 19"/>
    <property type="match status" value="1"/>
</dbReference>
<feature type="compositionally biased region" description="Basic and acidic residues" evidence="5">
    <location>
        <begin position="225"/>
        <end position="260"/>
    </location>
</feature>
<keyword evidence="4" id="KW-0539">Nucleus</keyword>
<evidence type="ECO:0000256" key="3">
    <source>
        <dbReference type="ARBA" id="ARBA00023163"/>
    </source>
</evidence>
<protein>
    <recommendedName>
        <fullName evidence="8">Mediator of RNA polymerase II transcription subunit 19</fullName>
    </recommendedName>
</protein>
<dbReference type="Proteomes" id="UP000006727">
    <property type="component" value="Chromosome 17"/>
</dbReference>
<evidence type="ECO:0000256" key="2">
    <source>
        <dbReference type="ARBA" id="ARBA00023015"/>
    </source>
</evidence>
<feature type="compositionally biased region" description="Basic and acidic residues" evidence="5">
    <location>
        <begin position="290"/>
        <end position="301"/>
    </location>
</feature>
<proteinExistence type="predicted"/>
<dbReference type="Gramene" id="Pp3c17_13210V3.6">
    <property type="protein sequence ID" value="Pp3c17_13210V3.6"/>
    <property type="gene ID" value="Pp3c17_13210"/>
</dbReference>
<keyword evidence="2" id="KW-0805">Transcription regulation</keyword>
<evidence type="ECO:0000256" key="1">
    <source>
        <dbReference type="ARBA" id="ARBA00004123"/>
    </source>
</evidence>
<dbReference type="InterPro" id="IPR019403">
    <property type="entry name" value="Mediator_Med19_met"/>
</dbReference>
<evidence type="ECO:0000313" key="6">
    <source>
        <dbReference type="EnsemblPlants" id="Pp3c17_13210V3.6"/>
    </source>
</evidence>
<name>A0A7I4BAY0_PHYPA</name>
<dbReference type="GO" id="GO:0003712">
    <property type="term" value="F:transcription coregulator activity"/>
    <property type="evidence" value="ECO:0007669"/>
    <property type="project" value="InterPro"/>
</dbReference>
<dbReference type="PANTHER" id="PTHR22536">
    <property type="entry name" value="LUNG CANCER METASTASIS-RELATED LCMR1 PROTEIN"/>
    <property type="match status" value="1"/>
</dbReference>
<evidence type="ECO:0000256" key="5">
    <source>
        <dbReference type="SAM" id="MobiDB-lite"/>
    </source>
</evidence>
<evidence type="ECO:0008006" key="8">
    <source>
        <dbReference type="Google" id="ProtNLM"/>
    </source>
</evidence>
<dbReference type="GO" id="GO:0016592">
    <property type="term" value="C:mediator complex"/>
    <property type="evidence" value="ECO:0000318"/>
    <property type="project" value="GO_Central"/>
</dbReference>
<accession>A0A7I4BAY0</accession>
<dbReference type="GO" id="GO:0045944">
    <property type="term" value="P:positive regulation of transcription by RNA polymerase II"/>
    <property type="evidence" value="ECO:0000318"/>
    <property type="project" value="GO_Central"/>
</dbReference>
<reference evidence="6 7" key="2">
    <citation type="journal article" date="2018" name="Plant J.">
        <title>The Physcomitrella patens chromosome-scale assembly reveals moss genome structure and evolution.</title>
        <authorList>
            <person name="Lang D."/>
            <person name="Ullrich K.K."/>
            <person name="Murat F."/>
            <person name="Fuchs J."/>
            <person name="Jenkins J."/>
            <person name="Haas F.B."/>
            <person name="Piednoel M."/>
            <person name="Gundlach H."/>
            <person name="Van Bel M."/>
            <person name="Meyberg R."/>
            <person name="Vives C."/>
            <person name="Morata J."/>
            <person name="Symeonidi A."/>
            <person name="Hiss M."/>
            <person name="Muchero W."/>
            <person name="Kamisugi Y."/>
            <person name="Saleh O."/>
            <person name="Blanc G."/>
            <person name="Decker E.L."/>
            <person name="van Gessel N."/>
            <person name="Grimwood J."/>
            <person name="Hayes R.D."/>
            <person name="Graham S.W."/>
            <person name="Gunter L.E."/>
            <person name="McDaniel S.F."/>
            <person name="Hoernstein S.N.W."/>
            <person name="Larsson A."/>
            <person name="Li F.W."/>
            <person name="Perroud P.F."/>
            <person name="Phillips J."/>
            <person name="Ranjan P."/>
            <person name="Rokshar D.S."/>
            <person name="Rothfels C.J."/>
            <person name="Schneider L."/>
            <person name="Shu S."/>
            <person name="Stevenson D.W."/>
            <person name="Thummler F."/>
            <person name="Tillich M."/>
            <person name="Villarreal Aguilar J.C."/>
            <person name="Widiez T."/>
            <person name="Wong G.K."/>
            <person name="Wymore A."/>
            <person name="Zhang Y."/>
            <person name="Zimmer A.D."/>
            <person name="Quatrano R.S."/>
            <person name="Mayer K.F.X."/>
            <person name="Goodstein D."/>
            <person name="Casacuberta J.M."/>
            <person name="Vandepoele K."/>
            <person name="Reski R."/>
            <person name="Cuming A.C."/>
            <person name="Tuskan G.A."/>
            <person name="Maumus F."/>
            <person name="Salse J."/>
            <person name="Schmutz J."/>
            <person name="Rensing S.A."/>
        </authorList>
    </citation>
    <scope>NUCLEOTIDE SEQUENCE [LARGE SCALE GENOMIC DNA]</scope>
    <source>
        <strain evidence="6 7">cv. Gransden 2004</strain>
    </source>
</reference>
<reference evidence="6" key="3">
    <citation type="submission" date="2020-12" db="UniProtKB">
        <authorList>
            <consortium name="EnsemblPlants"/>
        </authorList>
    </citation>
    <scope>IDENTIFICATION</scope>
</reference>
<dbReference type="EnsemblPlants" id="Pp3c17_13210V3.6">
    <property type="protein sequence ID" value="Pp3c17_13210V3.6"/>
    <property type="gene ID" value="Pp3c17_13210"/>
</dbReference>
<dbReference type="Pfam" id="PF10278">
    <property type="entry name" value="Med19"/>
    <property type="match status" value="1"/>
</dbReference>
<feature type="compositionally biased region" description="Basic residues" evidence="5">
    <location>
        <begin position="210"/>
        <end position="224"/>
    </location>
</feature>
<dbReference type="InParanoid" id="A0A7I4BAY0"/>
<gene>
    <name evidence="6" type="primary">LOC112294451</name>
</gene>
<sequence length="301" mass="34509">MKRSYLGYISCWKACFCIQKLEVRVLIQSGTGTVGWLLAGGPYRHLDIQSAIVCLQREFPQVTEKHAPSYSSHCASRMTGMSSNGESLFRLLSAAPRTRELTGAVDLISHYQLREHYESFCKKPLSTKVSDSNYLSNVVGDTELRRGEGMELSQLISGPAMTSMPSDRVPFQPFDLEVLRKAFTLKEAGPIFLPESERGVPVAKGDEEKKKKHKKDRDRHHKKDRDKDKDKDKDKKKDRDKDKKREKDKDKDRSKSENGEKKHKKKKRKHEVEEGEDGHKHKSKKHKHSLKVEGHTMKNGK</sequence>
<dbReference type="AlphaFoldDB" id="A0A7I4BAY0"/>
<evidence type="ECO:0000313" key="7">
    <source>
        <dbReference type="Proteomes" id="UP000006727"/>
    </source>
</evidence>